<gene>
    <name evidence="6" type="ORF">RchiOBHm_Chr2g0149041</name>
</gene>
<dbReference type="CDD" id="cd18787">
    <property type="entry name" value="SF2_C_DEAD"/>
    <property type="match status" value="1"/>
</dbReference>
<dbReference type="Pfam" id="PF00271">
    <property type="entry name" value="Helicase_C"/>
    <property type="match status" value="1"/>
</dbReference>
<dbReference type="SUPFAM" id="SSF52540">
    <property type="entry name" value="P-loop containing nucleoside triphosphate hydrolases"/>
    <property type="match status" value="1"/>
</dbReference>
<dbReference type="EMBL" id="PDCK01000040">
    <property type="protein sequence ID" value="PRQ51847.1"/>
    <property type="molecule type" value="Genomic_DNA"/>
</dbReference>
<dbReference type="PANTHER" id="PTHR47959">
    <property type="entry name" value="ATP-DEPENDENT RNA HELICASE RHLE-RELATED"/>
    <property type="match status" value="1"/>
</dbReference>
<organism evidence="6 7">
    <name type="scientific">Rosa chinensis</name>
    <name type="common">China rose</name>
    <dbReference type="NCBI Taxonomy" id="74649"/>
    <lineage>
        <taxon>Eukaryota</taxon>
        <taxon>Viridiplantae</taxon>
        <taxon>Streptophyta</taxon>
        <taxon>Embryophyta</taxon>
        <taxon>Tracheophyta</taxon>
        <taxon>Spermatophyta</taxon>
        <taxon>Magnoliopsida</taxon>
        <taxon>eudicotyledons</taxon>
        <taxon>Gunneridae</taxon>
        <taxon>Pentapetalae</taxon>
        <taxon>rosids</taxon>
        <taxon>fabids</taxon>
        <taxon>Rosales</taxon>
        <taxon>Rosaceae</taxon>
        <taxon>Rosoideae</taxon>
        <taxon>Rosoideae incertae sedis</taxon>
        <taxon>Rosa</taxon>
    </lineage>
</organism>
<sequence>MVFTRTCDATLLLATMLRNLGIRATPISGHMSQSKRLGALNMFKAGECNVLICTDVASRGLDIPLVDMDINYDIPSNSKEKYFQVMRS</sequence>
<protein>
    <submittedName>
        <fullName evidence="6">Putative RNA helicase</fullName>
        <ecNumber evidence="6">3.6.4.13</ecNumber>
    </submittedName>
</protein>
<keyword evidence="3 6" id="KW-0347">Helicase</keyword>
<keyword evidence="1" id="KW-0547">Nucleotide-binding</keyword>
<dbReference type="SMART" id="SM00490">
    <property type="entry name" value="HELICc"/>
    <property type="match status" value="1"/>
</dbReference>
<comment type="caution">
    <text evidence="6">The sequence shown here is derived from an EMBL/GenBank/DDBJ whole genome shotgun (WGS) entry which is preliminary data.</text>
</comment>
<evidence type="ECO:0000256" key="3">
    <source>
        <dbReference type="ARBA" id="ARBA00022806"/>
    </source>
</evidence>
<dbReference type="STRING" id="74649.A0A2P6RZJ6"/>
<reference evidence="6 7" key="1">
    <citation type="journal article" date="2018" name="Nat. Genet.">
        <title>The Rosa genome provides new insights in the design of modern roses.</title>
        <authorList>
            <person name="Bendahmane M."/>
        </authorList>
    </citation>
    <scope>NUCLEOTIDE SEQUENCE [LARGE SCALE GENOMIC DNA]</scope>
    <source>
        <strain evidence="7">cv. Old Blush</strain>
    </source>
</reference>
<dbReference type="PANTHER" id="PTHR47959:SF24">
    <property type="entry name" value="ATP-DEPENDENT RNA HELICASE"/>
    <property type="match status" value="1"/>
</dbReference>
<dbReference type="Gene3D" id="3.40.50.300">
    <property type="entry name" value="P-loop containing nucleotide triphosphate hydrolases"/>
    <property type="match status" value="1"/>
</dbReference>
<dbReference type="GO" id="GO:0016787">
    <property type="term" value="F:hydrolase activity"/>
    <property type="evidence" value="ECO:0007669"/>
    <property type="project" value="UniProtKB-KW"/>
</dbReference>
<dbReference type="InterPro" id="IPR027417">
    <property type="entry name" value="P-loop_NTPase"/>
</dbReference>
<evidence type="ECO:0000256" key="2">
    <source>
        <dbReference type="ARBA" id="ARBA00022801"/>
    </source>
</evidence>
<feature type="domain" description="Helicase C-terminal" evidence="5">
    <location>
        <begin position="1"/>
        <end position="88"/>
    </location>
</feature>
<dbReference type="OMA" id="VDMDINY"/>
<dbReference type="GO" id="GO:0005829">
    <property type="term" value="C:cytosol"/>
    <property type="evidence" value="ECO:0007669"/>
    <property type="project" value="TreeGrafter"/>
</dbReference>
<accession>A0A2P6RZJ6</accession>
<dbReference type="GO" id="GO:0003724">
    <property type="term" value="F:RNA helicase activity"/>
    <property type="evidence" value="ECO:0007669"/>
    <property type="project" value="UniProtKB-EC"/>
</dbReference>
<evidence type="ECO:0000259" key="5">
    <source>
        <dbReference type="PROSITE" id="PS51194"/>
    </source>
</evidence>
<evidence type="ECO:0000313" key="6">
    <source>
        <dbReference type="EMBL" id="PRQ51847.1"/>
    </source>
</evidence>
<proteinExistence type="predicted"/>
<dbReference type="InterPro" id="IPR050079">
    <property type="entry name" value="DEAD_box_RNA_helicase"/>
</dbReference>
<dbReference type="PROSITE" id="PS51194">
    <property type="entry name" value="HELICASE_CTER"/>
    <property type="match status" value="1"/>
</dbReference>
<dbReference type="GO" id="GO:0005524">
    <property type="term" value="F:ATP binding"/>
    <property type="evidence" value="ECO:0007669"/>
    <property type="project" value="UniProtKB-KW"/>
</dbReference>
<keyword evidence="2 6" id="KW-0378">Hydrolase</keyword>
<dbReference type="Gramene" id="PRQ51847">
    <property type="protein sequence ID" value="PRQ51847"/>
    <property type="gene ID" value="RchiOBHm_Chr2g0149041"/>
</dbReference>
<evidence type="ECO:0000313" key="7">
    <source>
        <dbReference type="Proteomes" id="UP000238479"/>
    </source>
</evidence>
<dbReference type="AlphaFoldDB" id="A0A2P6RZJ6"/>
<keyword evidence="4" id="KW-0067">ATP-binding</keyword>
<keyword evidence="7" id="KW-1185">Reference proteome</keyword>
<name>A0A2P6RZJ6_ROSCH</name>
<dbReference type="EC" id="3.6.4.13" evidence="6"/>
<evidence type="ECO:0000256" key="4">
    <source>
        <dbReference type="ARBA" id="ARBA00022840"/>
    </source>
</evidence>
<dbReference type="InterPro" id="IPR001650">
    <property type="entry name" value="Helicase_C-like"/>
</dbReference>
<evidence type="ECO:0000256" key="1">
    <source>
        <dbReference type="ARBA" id="ARBA00022741"/>
    </source>
</evidence>
<dbReference type="Proteomes" id="UP000238479">
    <property type="component" value="Chromosome 2"/>
</dbReference>